<feature type="compositionally biased region" description="Low complexity" evidence="1">
    <location>
        <begin position="63"/>
        <end position="76"/>
    </location>
</feature>
<evidence type="ECO:0000313" key="4">
    <source>
        <dbReference type="Proteomes" id="UP000237752"/>
    </source>
</evidence>
<feature type="compositionally biased region" description="Low complexity" evidence="1">
    <location>
        <begin position="47"/>
        <end position="56"/>
    </location>
</feature>
<name>A0A2T0ZXZ6_9ACTN</name>
<feature type="transmembrane region" description="Helical" evidence="2">
    <location>
        <begin position="143"/>
        <end position="160"/>
    </location>
</feature>
<gene>
    <name evidence="3" type="ORF">CLV47_111102</name>
</gene>
<reference evidence="3 4" key="1">
    <citation type="submission" date="2018-03" db="EMBL/GenBank/DDBJ databases">
        <title>Genomic Encyclopedia of Archaeal and Bacterial Type Strains, Phase II (KMG-II): from individual species to whole genera.</title>
        <authorList>
            <person name="Goeker M."/>
        </authorList>
    </citation>
    <scope>NUCLEOTIDE SEQUENCE [LARGE SCALE GENOMIC DNA]</scope>
    <source>
        <strain evidence="3 4">DSM 100065</strain>
    </source>
</reference>
<evidence type="ECO:0000256" key="1">
    <source>
        <dbReference type="SAM" id="MobiDB-lite"/>
    </source>
</evidence>
<keyword evidence="2" id="KW-0812">Transmembrane</keyword>
<feature type="transmembrane region" description="Helical" evidence="2">
    <location>
        <begin position="6"/>
        <end position="23"/>
    </location>
</feature>
<accession>A0A2T0ZXZ6</accession>
<evidence type="ECO:0000313" key="3">
    <source>
        <dbReference type="EMBL" id="PRZ41225.1"/>
    </source>
</evidence>
<proteinExistence type="predicted"/>
<keyword evidence="4" id="KW-1185">Reference proteome</keyword>
<organism evidence="3 4">
    <name type="scientific">Antricoccus suffuscus</name>
    <dbReference type="NCBI Taxonomy" id="1629062"/>
    <lineage>
        <taxon>Bacteria</taxon>
        <taxon>Bacillati</taxon>
        <taxon>Actinomycetota</taxon>
        <taxon>Actinomycetes</taxon>
        <taxon>Geodermatophilales</taxon>
        <taxon>Antricoccaceae</taxon>
        <taxon>Antricoccus</taxon>
    </lineage>
</organism>
<comment type="caution">
    <text evidence="3">The sequence shown here is derived from an EMBL/GenBank/DDBJ whole genome shotgun (WGS) entry which is preliminary data.</text>
</comment>
<keyword evidence="2" id="KW-0472">Membrane</keyword>
<evidence type="ECO:0000256" key="2">
    <source>
        <dbReference type="SAM" id="Phobius"/>
    </source>
</evidence>
<feature type="region of interest" description="Disordered" evidence="1">
    <location>
        <begin position="32"/>
        <end position="81"/>
    </location>
</feature>
<keyword evidence="2" id="KW-1133">Transmembrane helix</keyword>
<dbReference type="EMBL" id="PVUE01000011">
    <property type="protein sequence ID" value="PRZ41225.1"/>
    <property type="molecule type" value="Genomic_DNA"/>
</dbReference>
<protein>
    <submittedName>
        <fullName evidence="3">Uncharacterized protein</fullName>
    </submittedName>
</protein>
<dbReference type="Proteomes" id="UP000237752">
    <property type="component" value="Unassembled WGS sequence"/>
</dbReference>
<sequence>MGSGVFLAVVVVMWFVVLVPMVLTRRDAAMEKAAGDNLSPSARVLTRRTGSVSASRVSRRKSTMSLSESSPSLAAEQDGAEDAYDGAPEVAEYFDDMVDTGVHERYVDDVDGADVHASDVQVVRDHARTDSAREKMLERRRRTLITLAVVVVLCLVLAVVVSPWLWVPTAVFGAMSAGYLWHLRGEARREEERRLTRAARANRSRRTTGFETRHSDGIRTSYAAGAYTAPESIDQDVVSLDDEDVAFYDLANAPVADNVDLSGHEYYADGAVDPEYDYDDDAYGIHTTSAVDEYDEETGWDIPKGA</sequence>
<dbReference type="AlphaFoldDB" id="A0A2T0ZXZ6"/>